<evidence type="ECO:0000259" key="3">
    <source>
        <dbReference type="PROSITE" id="PS50157"/>
    </source>
</evidence>
<reference evidence="5 6" key="1">
    <citation type="submission" date="2016-10" db="EMBL/GenBank/DDBJ databases">
        <title>Genome sequencing of Aspergillus oryzae BCC7051.</title>
        <authorList>
            <person name="Thammarongtham C."/>
            <person name="Vorapreeda T."/>
            <person name="Nookaew I."/>
            <person name="Srisuk T."/>
            <person name="Land M."/>
            <person name="Jeennor S."/>
            <person name="Laoteng K."/>
        </authorList>
    </citation>
    <scope>NUCLEOTIDE SEQUENCE [LARGE SCALE GENOMIC DNA]</scope>
    <source>
        <strain evidence="5 6">BCC7051</strain>
    </source>
</reference>
<name>A0A1S9DD17_ASPOZ</name>
<gene>
    <name evidence="4" type="ORF">Aory04_001315900</name>
    <name evidence="5" type="ORF">OAory_01090820</name>
</gene>
<feature type="compositionally biased region" description="Basic and acidic residues" evidence="2">
    <location>
        <begin position="225"/>
        <end position="235"/>
    </location>
</feature>
<dbReference type="Proteomes" id="UP001165205">
    <property type="component" value="Unassembled WGS sequence"/>
</dbReference>
<feature type="region of interest" description="Disordered" evidence="2">
    <location>
        <begin position="211"/>
        <end position="235"/>
    </location>
</feature>
<keyword evidence="1" id="KW-0862">Zinc</keyword>
<dbReference type="EMBL" id="MKZY01000007">
    <property type="protein sequence ID" value="OOO06879.1"/>
    <property type="molecule type" value="Genomic_DNA"/>
</dbReference>
<evidence type="ECO:0000256" key="2">
    <source>
        <dbReference type="SAM" id="MobiDB-lite"/>
    </source>
</evidence>
<proteinExistence type="predicted"/>
<organism evidence="5 6">
    <name type="scientific">Aspergillus oryzae</name>
    <name type="common">Yellow koji mold</name>
    <dbReference type="NCBI Taxonomy" id="5062"/>
    <lineage>
        <taxon>Eukaryota</taxon>
        <taxon>Fungi</taxon>
        <taxon>Dikarya</taxon>
        <taxon>Ascomycota</taxon>
        <taxon>Pezizomycotina</taxon>
        <taxon>Eurotiomycetes</taxon>
        <taxon>Eurotiomycetidae</taxon>
        <taxon>Eurotiales</taxon>
        <taxon>Aspergillaceae</taxon>
        <taxon>Aspergillus</taxon>
        <taxon>Aspergillus subgen. Circumdati</taxon>
    </lineage>
</organism>
<dbReference type="SMART" id="SM00355">
    <property type="entry name" value="ZnF_C2H2"/>
    <property type="match status" value="3"/>
</dbReference>
<dbReference type="AlphaFoldDB" id="A0A1S9DD17"/>
<dbReference type="GO" id="GO:0008270">
    <property type="term" value="F:zinc ion binding"/>
    <property type="evidence" value="ECO:0007669"/>
    <property type="project" value="UniProtKB-KW"/>
</dbReference>
<sequence>MAETWMALPLFNRQNSPESSRDVLSMASPGLLPIDPSPEHDETNKFGPFDLLDNLPGELQLPADLNPARVGPTTHLPDLTDRADPEPRWMQISDLEVLGPGAVTCPFPGCKSTLRFTGSRELRRHYKQHFKRFFCRYPHCPQAGPGLQGPHPSTKRGFATRKDRARHEAKHDPRIQCPCLDERGERCSRMFSRLDNMRDHVRRIHNNSHYAGQETHGTADAIPDIDIHHETEARS</sequence>
<dbReference type="InterPro" id="IPR013087">
    <property type="entry name" value="Znf_C2H2_type"/>
</dbReference>
<evidence type="ECO:0000313" key="4">
    <source>
        <dbReference type="EMBL" id="GMG38456.1"/>
    </source>
</evidence>
<dbReference type="Proteomes" id="UP000190312">
    <property type="component" value="Unassembled WGS sequence"/>
</dbReference>
<dbReference type="PROSITE" id="PS50157">
    <property type="entry name" value="ZINC_FINGER_C2H2_2"/>
    <property type="match status" value="1"/>
</dbReference>
<dbReference type="VEuPathDB" id="FungiDB:AO090011000416"/>
<reference evidence="4" key="2">
    <citation type="submission" date="2023-04" db="EMBL/GenBank/DDBJ databases">
        <title>Aspergillus oryzae NBRC 4228.</title>
        <authorList>
            <person name="Ichikawa N."/>
            <person name="Sato H."/>
            <person name="Tonouchi N."/>
        </authorList>
    </citation>
    <scope>NUCLEOTIDE SEQUENCE</scope>
    <source>
        <strain evidence="4">NBRC 4228</strain>
    </source>
</reference>
<feature type="domain" description="C2H2-type" evidence="3">
    <location>
        <begin position="175"/>
        <end position="210"/>
    </location>
</feature>
<dbReference type="OrthoDB" id="654211at2759"/>
<comment type="caution">
    <text evidence="5">The sequence shown here is derived from an EMBL/GenBank/DDBJ whole genome shotgun (WGS) entry which is preliminary data.</text>
</comment>
<accession>A0A1S9DD17</accession>
<dbReference type="EMBL" id="BSYA01000307">
    <property type="protein sequence ID" value="GMG38456.1"/>
    <property type="molecule type" value="Genomic_DNA"/>
</dbReference>
<feature type="region of interest" description="Disordered" evidence="2">
    <location>
        <begin position="14"/>
        <end position="44"/>
    </location>
</feature>
<keyword evidence="1" id="KW-0863">Zinc-finger</keyword>
<evidence type="ECO:0000313" key="5">
    <source>
        <dbReference type="EMBL" id="OOO06879.1"/>
    </source>
</evidence>
<evidence type="ECO:0000256" key="1">
    <source>
        <dbReference type="PROSITE-ProRule" id="PRU00042"/>
    </source>
</evidence>
<evidence type="ECO:0000313" key="6">
    <source>
        <dbReference type="Proteomes" id="UP000190312"/>
    </source>
</evidence>
<keyword evidence="1" id="KW-0479">Metal-binding</keyword>
<protein>
    <submittedName>
        <fullName evidence="4">Unnamed protein product</fullName>
    </submittedName>
</protein>